<dbReference type="Proteomes" id="UP000218334">
    <property type="component" value="Unassembled WGS sequence"/>
</dbReference>
<accession>A0A2H3C0D3</accession>
<feature type="region of interest" description="Disordered" evidence="1">
    <location>
        <begin position="1"/>
        <end position="31"/>
    </location>
</feature>
<protein>
    <submittedName>
        <fullName evidence="2">Uncharacterized protein</fullName>
    </submittedName>
</protein>
<sequence>MLNNKTRSRMAGSGMPFLQARPRPRISKDGRSCRPAIDIIAPSRGHEEPALPDARQFASRILTAFDDGEASYSLTTTNLPYALASMQLFVSMKEPGVWWSMRRSFAYTSMPSSTWTTARTRAESEGYPVDAKGTAAILVTSPSDLRYHEGGAGNRVSQQLCFLCEVYLPLSHAAFFVT</sequence>
<evidence type="ECO:0000256" key="1">
    <source>
        <dbReference type="SAM" id="MobiDB-lite"/>
    </source>
</evidence>
<keyword evidence="3" id="KW-1185">Reference proteome</keyword>
<evidence type="ECO:0000313" key="2">
    <source>
        <dbReference type="EMBL" id="PBK69603.1"/>
    </source>
</evidence>
<evidence type="ECO:0000313" key="3">
    <source>
        <dbReference type="Proteomes" id="UP000218334"/>
    </source>
</evidence>
<organism evidence="2 3">
    <name type="scientific">Armillaria solidipes</name>
    <dbReference type="NCBI Taxonomy" id="1076256"/>
    <lineage>
        <taxon>Eukaryota</taxon>
        <taxon>Fungi</taxon>
        <taxon>Dikarya</taxon>
        <taxon>Basidiomycota</taxon>
        <taxon>Agaricomycotina</taxon>
        <taxon>Agaricomycetes</taxon>
        <taxon>Agaricomycetidae</taxon>
        <taxon>Agaricales</taxon>
        <taxon>Marasmiineae</taxon>
        <taxon>Physalacriaceae</taxon>
        <taxon>Armillaria</taxon>
    </lineage>
</organism>
<proteinExistence type="predicted"/>
<gene>
    <name evidence="2" type="ORF">ARMSODRAFT_169122</name>
</gene>
<dbReference type="AlphaFoldDB" id="A0A2H3C0D3"/>
<name>A0A2H3C0D3_9AGAR</name>
<dbReference type="EMBL" id="KZ293429">
    <property type="protein sequence ID" value="PBK69603.1"/>
    <property type="molecule type" value="Genomic_DNA"/>
</dbReference>
<reference evidence="3" key="1">
    <citation type="journal article" date="2017" name="Nat. Ecol. Evol.">
        <title>Genome expansion and lineage-specific genetic innovations in the forest pathogenic fungi Armillaria.</title>
        <authorList>
            <person name="Sipos G."/>
            <person name="Prasanna A.N."/>
            <person name="Walter M.C."/>
            <person name="O'Connor E."/>
            <person name="Balint B."/>
            <person name="Krizsan K."/>
            <person name="Kiss B."/>
            <person name="Hess J."/>
            <person name="Varga T."/>
            <person name="Slot J."/>
            <person name="Riley R."/>
            <person name="Boka B."/>
            <person name="Rigling D."/>
            <person name="Barry K."/>
            <person name="Lee J."/>
            <person name="Mihaltcheva S."/>
            <person name="LaButti K."/>
            <person name="Lipzen A."/>
            <person name="Waldron R."/>
            <person name="Moloney N.M."/>
            <person name="Sperisen C."/>
            <person name="Kredics L."/>
            <person name="Vagvoelgyi C."/>
            <person name="Patrignani A."/>
            <person name="Fitzpatrick D."/>
            <person name="Nagy I."/>
            <person name="Doyle S."/>
            <person name="Anderson J.B."/>
            <person name="Grigoriev I.V."/>
            <person name="Gueldener U."/>
            <person name="Muensterkoetter M."/>
            <person name="Nagy L.G."/>
        </authorList>
    </citation>
    <scope>NUCLEOTIDE SEQUENCE [LARGE SCALE GENOMIC DNA]</scope>
    <source>
        <strain evidence="3">28-4</strain>
    </source>
</reference>